<keyword evidence="2" id="KW-1185">Reference proteome</keyword>
<reference evidence="1 2" key="1">
    <citation type="journal article" date="2019" name="Int. J. Syst. Evol. Microbiol.">
        <title>The Global Catalogue of Microorganisms (GCM) 10K type strain sequencing project: providing services to taxonomists for standard genome sequencing and annotation.</title>
        <authorList>
            <consortium name="The Broad Institute Genomics Platform"/>
            <consortium name="The Broad Institute Genome Sequencing Center for Infectious Disease"/>
            <person name="Wu L."/>
            <person name="Ma J."/>
        </authorList>
    </citation>
    <scope>NUCLEOTIDE SEQUENCE [LARGE SCALE GENOMIC DNA]</scope>
    <source>
        <strain evidence="1 2">JCM 14735</strain>
    </source>
</reference>
<name>A0ABN2KGG7_9MICC</name>
<evidence type="ECO:0000313" key="2">
    <source>
        <dbReference type="Proteomes" id="UP001501204"/>
    </source>
</evidence>
<organism evidence="1 2">
    <name type="scientific">Kocuria aegyptia</name>
    <dbReference type="NCBI Taxonomy" id="330943"/>
    <lineage>
        <taxon>Bacteria</taxon>
        <taxon>Bacillati</taxon>
        <taxon>Actinomycetota</taxon>
        <taxon>Actinomycetes</taxon>
        <taxon>Micrococcales</taxon>
        <taxon>Micrococcaceae</taxon>
        <taxon>Kocuria</taxon>
    </lineage>
</organism>
<sequence>MSRTFSGNSVTTRIRYPAGARIVHGMNQKVVTSRVEVHLTRTPPATRLARAAGVSEVNVSGTVLTCVVSGSFQPLLEALQGYEVVRLWSVPHVPPACGEG</sequence>
<gene>
    <name evidence="1" type="ORF">GCM10009767_13590</name>
</gene>
<dbReference type="Proteomes" id="UP001501204">
    <property type="component" value="Unassembled WGS sequence"/>
</dbReference>
<accession>A0ABN2KGG7</accession>
<proteinExistence type="predicted"/>
<evidence type="ECO:0000313" key="1">
    <source>
        <dbReference type="EMBL" id="GAA1755534.1"/>
    </source>
</evidence>
<protein>
    <submittedName>
        <fullName evidence="1">Uncharacterized protein</fullName>
    </submittedName>
</protein>
<dbReference type="EMBL" id="BAAAOA010000015">
    <property type="protein sequence ID" value="GAA1755534.1"/>
    <property type="molecule type" value="Genomic_DNA"/>
</dbReference>
<comment type="caution">
    <text evidence="1">The sequence shown here is derived from an EMBL/GenBank/DDBJ whole genome shotgun (WGS) entry which is preliminary data.</text>
</comment>